<accession>A0A1X2GSS2</accession>
<comment type="cofactor">
    <cofactor evidence="1">
        <name>Fe cation</name>
        <dbReference type="ChEBI" id="CHEBI:24875"/>
    </cofactor>
</comment>
<dbReference type="Pfam" id="PF05721">
    <property type="entry name" value="PhyH"/>
    <property type="match status" value="1"/>
</dbReference>
<organism evidence="3 4">
    <name type="scientific">Hesseltinella vesiculosa</name>
    <dbReference type="NCBI Taxonomy" id="101127"/>
    <lineage>
        <taxon>Eukaryota</taxon>
        <taxon>Fungi</taxon>
        <taxon>Fungi incertae sedis</taxon>
        <taxon>Mucoromycota</taxon>
        <taxon>Mucoromycotina</taxon>
        <taxon>Mucoromycetes</taxon>
        <taxon>Mucorales</taxon>
        <taxon>Cunninghamellaceae</taxon>
        <taxon>Hesseltinella</taxon>
    </lineage>
</organism>
<dbReference type="Gene3D" id="2.60.120.620">
    <property type="entry name" value="q2cbj1_9rhob like domain"/>
    <property type="match status" value="1"/>
</dbReference>
<dbReference type="PANTHER" id="PTHR20883:SF48">
    <property type="entry name" value="ECTOINE DIOXYGENASE"/>
    <property type="match status" value="1"/>
</dbReference>
<dbReference type="STRING" id="101127.A0A1X2GSS2"/>
<gene>
    <name evidence="3" type="ORF">DM01DRAFT_1365861</name>
</gene>
<protein>
    <submittedName>
        <fullName evidence="3">PhyH-domain-containing protein</fullName>
    </submittedName>
</protein>
<evidence type="ECO:0000313" key="4">
    <source>
        <dbReference type="Proteomes" id="UP000242146"/>
    </source>
</evidence>
<evidence type="ECO:0000256" key="2">
    <source>
        <dbReference type="ARBA" id="ARBA00005830"/>
    </source>
</evidence>
<dbReference type="InterPro" id="IPR008775">
    <property type="entry name" value="Phytyl_CoA_dOase-like"/>
</dbReference>
<dbReference type="OrthoDB" id="445007at2759"/>
<evidence type="ECO:0000256" key="1">
    <source>
        <dbReference type="ARBA" id="ARBA00001962"/>
    </source>
</evidence>
<dbReference type="GO" id="GO:0016491">
    <property type="term" value="F:oxidoreductase activity"/>
    <property type="evidence" value="ECO:0007669"/>
    <property type="project" value="UniProtKB-ARBA"/>
</dbReference>
<comment type="similarity">
    <text evidence="2">Belongs to the PhyH family.</text>
</comment>
<name>A0A1X2GSS2_9FUNG</name>
<sequence length="274" mass="31922">MSVPPSIEHYNLTQDQKKSYEQQGFLVIEDFFTPEEHATFKAYTEECKNWKNEKGKWMQYYEVNKTTNEEQLCRTEFFTPYHDGLRSYVRSPRLMTLLNELLDEEYILFKEKINYKLPGGGAFVPHQDCRAFTQFGQNTHMTVMFTVDSTTDANGCLEVVPGSHANSYENGLLPHATNEIHPDWVNEQKWTPVYLKPGSILIFGAYLAHRSGDNNTDESRVAIYLTYNALKEGDSHARYYQDKRDFFPPEYEREEGKDYSSGAKIYNYATPIKM</sequence>
<reference evidence="3 4" key="1">
    <citation type="submission" date="2016-07" db="EMBL/GenBank/DDBJ databases">
        <title>Pervasive Adenine N6-methylation of Active Genes in Fungi.</title>
        <authorList>
            <consortium name="DOE Joint Genome Institute"/>
            <person name="Mondo S.J."/>
            <person name="Dannebaum R.O."/>
            <person name="Kuo R.C."/>
            <person name="Labutti K."/>
            <person name="Haridas S."/>
            <person name="Kuo A."/>
            <person name="Salamov A."/>
            <person name="Ahrendt S.R."/>
            <person name="Lipzen A."/>
            <person name="Sullivan W."/>
            <person name="Andreopoulos W.B."/>
            <person name="Clum A."/>
            <person name="Lindquist E."/>
            <person name="Daum C."/>
            <person name="Ramamoorthy G.K."/>
            <person name="Gryganskyi A."/>
            <person name="Culley D."/>
            <person name="Magnuson J.K."/>
            <person name="James T.Y."/>
            <person name="O'Malley M.A."/>
            <person name="Stajich J.E."/>
            <person name="Spatafora J.W."/>
            <person name="Visel A."/>
            <person name="Grigoriev I.V."/>
        </authorList>
    </citation>
    <scope>NUCLEOTIDE SEQUENCE [LARGE SCALE GENOMIC DNA]</scope>
    <source>
        <strain evidence="3 4">NRRL 3301</strain>
    </source>
</reference>
<dbReference type="SUPFAM" id="SSF51197">
    <property type="entry name" value="Clavaminate synthase-like"/>
    <property type="match status" value="1"/>
</dbReference>
<dbReference type="EMBL" id="MCGT01000004">
    <property type="protein sequence ID" value="ORX60513.1"/>
    <property type="molecule type" value="Genomic_DNA"/>
</dbReference>
<dbReference type="Proteomes" id="UP000242146">
    <property type="component" value="Unassembled WGS sequence"/>
</dbReference>
<dbReference type="GO" id="GO:0046872">
    <property type="term" value="F:metal ion binding"/>
    <property type="evidence" value="ECO:0007669"/>
    <property type="project" value="UniProtKB-ARBA"/>
</dbReference>
<dbReference type="PANTHER" id="PTHR20883">
    <property type="entry name" value="PHYTANOYL-COA DIOXYGENASE DOMAIN CONTAINING 1"/>
    <property type="match status" value="1"/>
</dbReference>
<evidence type="ECO:0000313" key="3">
    <source>
        <dbReference type="EMBL" id="ORX60513.1"/>
    </source>
</evidence>
<comment type="caution">
    <text evidence="3">The sequence shown here is derived from an EMBL/GenBank/DDBJ whole genome shotgun (WGS) entry which is preliminary data.</text>
</comment>
<keyword evidence="4" id="KW-1185">Reference proteome</keyword>
<proteinExistence type="inferred from homology"/>
<dbReference type="AlphaFoldDB" id="A0A1X2GSS2"/>